<evidence type="ECO:0008006" key="8">
    <source>
        <dbReference type="Google" id="ProtNLM"/>
    </source>
</evidence>
<keyword evidence="7" id="KW-1185">Reference proteome</keyword>
<evidence type="ECO:0000256" key="2">
    <source>
        <dbReference type="ARBA" id="ARBA00022729"/>
    </source>
</evidence>
<gene>
    <name evidence="6" type="ORF">CKO13_06775</name>
</gene>
<proteinExistence type="predicted"/>
<dbReference type="EMBL" id="NRSH01000063">
    <property type="protein sequence ID" value="MBK1726728.1"/>
    <property type="molecule type" value="Genomic_DNA"/>
</dbReference>
<feature type="domain" description="NodB homology" evidence="5">
    <location>
        <begin position="106"/>
        <end position="324"/>
    </location>
</feature>
<evidence type="ECO:0000256" key="1">
    <source>
        <dbReference type="ARBA" id="ARBA00004613"/>
    </source>
</evidence>
<name>A0ABS1E5D4_9GAMM</name>
<dbReference type="PROSITE" id="PS51318">
    <property type="entry name" value="TAT"/>
    <property type="match status" value="1"/>
</dbReference>
<dbReference type="InterPro" id="IPR051398">
    <property type="entry name" value="Polysacch_Deacetylase"/>
</dbReference>
<feature type="domain" description="Ig-like" evidence="4">
    <location>
        <begin position="286"/>
        <end position="363"/>
    </location>
</feature>
<dbReference type="InterPro" id="IPR007110">
    <property type="entry name" value="Ig-like_dom"/>
</dbReference>
<dbReference type="InterPro" id="IPR002509">
    <property type="entry name" value="NODB_dom"/>
</dbReference>
<evidence type="ECO:0000259" key="5">
    <source>
        <dbReference type="PROSITE" id="PS51677"/>
    </source>
</evidence>
<protein>
    <recommendedName>
        <fullName evidence="8">Polysaccharide deacetylase</fullName>
    </recommendedName>
</protein>
<evidence type="ECO:0000313" key="6">
    <source>
        <dbReference type="EMBL" id="MBK1726728.1"/>
    </source>
</evidence>
<evidence type="ECO:0000256" key="3">
    <source>
        <dbReference type="SAM" id="SignalP"/>
    </source>
</evidence>
<feature type="chain" id="PRO_5047092879" description="Polysaccharide deacetylase" evidence="3">
    <location>
        <begin position="42"/>
        <end position="388"/>
    </location>
</feature>
<dbReference type="PROSITE" id="PS51677">
    <property type="entry name" value="NODB"/>
    <property type="match status" value="1"/>
</dbReference>
<evidence type="ECO:0000259" key="4">
    <source>
        <dbReference type="PROSITE" id="PS50835"/>
    </source>
</evidence>
<accession>A0ABS1E5D4</accession>
<dbReference type="InterPro" id="IPR011330">
    <property type="entry name" value="Glyco_hydro/deAcase_b/a-brl"/>
</dbReference>
<dbReference type="Pfam" id="PF01522">
    <property type="entry name" value="Polysacc_deac_1"/>
    <property type="match status" value="1"/>
</dbReference>
<evidence type="ECO:0000313" key="7">
    <source>
        <dbReference type="Proteomes" id="UP000738126"/>
    </source>
</evidence>
<dbReference type="PROSITE" id="PS50835">
    <property type="entry name" value="IG_LIKE"/>
    <property type="match status" value="1"/>
</dbReference>
<keyword evidence="2 3" id="KW-0732">Signal</keyword>
<reference evidence="6 7" key="1">
    <citation type="journal article" date="2020" name="Microorganisms">
        <title>Osmotic Adaptation and Compatible Solute Biosynthesis of Phototrophic Bacteria as Revealed from Genome Analyses.</title>
        <authorList>
            <person name="Imhoff J.F."/>
            <person name="Rahn T."/>
            <person name="Kunzel S."/>
            <person name="Keller A."/>
            <person name="Neulinger S.C."/>
        </authorList>
    </citation>
    <scope>NUCLEOTIDE SEQUENCE [LARGE SCALE GENOMIC DNA]</scope>
    <source>
        <strain evidence="6 7">DSM 15116</strain>
    </source>
</reference>
<dbReference type="PANTHER" id="PTHR34216:SF3">
    <property type="entry name" value="POLY-BETA-1,6-N-ACETYL-D-GLUCOSAMINE N-DEACETYLASE"/>
    <property type="match status" value="1"/>
</dbReference>
<dbReference type="InterPro" id="IPR006311">
    <property type="entry name" value="TAT_signal"/>
</dbReference>
<sequence length="388" mass="42408">MPAKTTPGPPRRACRAASGALAALLLAAAALPGGSASSAAAETDGAADSAVVFMYHRFGEDRYPSTSIRLEQFEAHLDYLAEHDYRVWPLARIVETLRRGEPLPERTVALTADDAYASVYEAAFPRLKARGWPMTVFVATDPVDAGRPGYMSWAQMREMRDSGLVDFANHSASHDYLVRREAGEEEVGSEAWEARMRRDVERAQRRLQAELGAAANTEPKLYAYPYGEYSARLAEILTDKGYYAFGQHSGAIGGVDDPRALPRFALNERYGGIDDFALRARSLPLPVAAATPFDPVIDGSNPPRLEVTLADGGAVATQRLSCFASGQGRITLEWLDEGRTRFAAAAPEPLGPGRSRYNCTAPHRSQDRYFWFSHLWVRGAEGGAEPAR</sequence>
<dbReference type="PANTHER" id="PTHR34216">
    <property type="match status" value="1"/>
</dbReference>
<feature type="signal peptide" evidence="3">
    <location>
        <begin position="1"/>
        <end position="41"/>
    </location>
</feature>
<dbReference type="CDD" id="cd10973">
    <property type="entry name" value="CE4_DAC_u4_5s"/>
    <property type="match status" value="1"/>
</dbReference>
<dbReference type="Proteomes" id="UP000738126">
    <property type="component" value="Unassembled WGS sequence"/>
</dbReference>
<comment type="subcellular location">
    <subcellularLocation>
        <location evidence="1">Secreted</location>
    </subcellularLocation>
</comment>
<organism evidence="6 7">
    <name type="scientific">Halorhodospira neutriphila</name>
    <dbReference type="NCBI Taxonomy" id="168379"/>
    <lineage>
        <taxon>Bacteria</taxon>
        <taxon>Pseudomonadati</taxon>
        <taxon>Pseudomonadota</taxon>
        <taxon>Gammaproteobacteria</taxon>
        <taxon>Chromatiales</taxon>
        <taxon>Ectothiorhodospiraceae</taxon>
        <taxon>Halorhodospira</taxon>
    </lineage>
</organism>
<dbReference type="SUPFAM" id="SSF88713">
    <property type="entry name" value="Glycoside hydrolase/deacetylase"/>
    <property type="match status" value="1"/>
</dbReference>
<dbReference type="Gene3D" id="3.20.20.370">
    <property type="entry name" value="Glycoside hydrolase/deacetylase"/>
    <property type="match status" value="1"/>
</dbReference>
<comment type="caution">
    <text evidence="6">The sequence shown here is derived from an EMBL/GenBank/DDBJ whole genome shotgun (WGS) entry which is preliminary data.</text>
</comment>
<dbReference type="RefSeq" id="WP_200258391.1">
    <property type="nucleotide sequence ID" value="NZ_NRSH01000063.1"/>
</dbReference>